<evidence type="ECO:0000256" key="1">
    <source>
        <dbReference type="SAM" id="Phobius"/>
    </source>
</evidence>
<reference evidence="2" key="1">
    <citation type="submission" date="2018-05" db="EMBL/GenBank/DDBJ databases">
        <authorList>
            <person name="Lanie J.A."/>
            <person name="Ng W.-L."/>
            <person name="Kazmierczak K.M."/>
            <person name="Andrzejewski T.M."/>
            <person name="Davidsen T.M."/>
            <person name="Wayne K.J."/>
            <person name="Tettelin H."/>
            <person name="Glass J.I."/>
            <person name="Rusch D."/>
            <person name="Podicherti R."/>
            <person name="Tsui H.-C.T."/>
            <person name="Winkler M.E."/>
        </authorList>
    </citation>
    <scope>NUCLEOTIDE SEQUENCE</scope>
</reference>
<evidence type="ECO:0000313" key="2">
    <source>
        <dbReference type="EMBL" id="SVC88104.1"/>
    </source>
</evidence>
<feature type="transmembrane region" description="Helical" evidence="1">
    <location>
        <begin position="20"/>
        <end position="42"/>
    </location>
</feature>
<sequence length="329" mass="37561">TSLNQDGGVGFSQAMKVLTSTIGGMILCGGFFSSGLSLICAAELTSDGFYKREQVQEIHLTISKINLDKMKKALPERKYVPATLRWRNIRMENIAVRYKGNSSSQPHQRHKRSYLIKINEYNKGTRFLGLRRIALDNGVQFGSLFSEPIVTDILRDLDVPVSRCNYAKLFINGDYQGVYVNVERIDESFLEFHFGSKKGPLYKVHMPGPGANFAYAGDDAQQYKKGFEAKTKIAEQSFDDLIDLIRNIDQGDKSNYEQILDKHIMLEHFLKTTAVMLFAGCFDQLTGWNPHNYYLYRSPKTDRWSYIPWDLDVGFADRAFGRMPVIDGW</sequence>
<name>A0A382QRF6_9ZZZZ</name>
<dbReference type="PANTHER" id="PTHR40050">
    <property type="entry name" value="INNER SPORE COAT PROTEIN H"/>
    <property type="match status" value="1"/>
</dbReference>
<organism evidence="2">
    <name type="scientific">marine metagenome</name>
    <dbReference type="NCBI Taxonomy" id="408172"/>
    <lineage>
        <taxon>unclassified sequences</taxon>
        <taxon>metagenomes</taxon>
        <taxon>ecological metagenomes</taxon>
    </lineage>
</organism>
<feature type="non-terminal residue" evidence="2">
    <location>
        <position position="1"/>
    </location>
</feature>
<dbReference type="EMBL" id="UINC01116394">
    <property type="protein sequence ID" value="SVC88104.1"/>
    <property type="molecule type" value="Genomic_DNA"/>
</dbReference>
<dbReference type="PANTHER" id="PTHR40050:SF1">
    <property type="entry name" value="INNER SPORE COAT PROTEIN H"/>
    <property type="match status" value="1"/>
</dbReference>
<evidence type="ECO:0008006" key="3">
    <source>
        <dbReference type="Google" id="ProtNLM"/>
    </source>
</evidence>
<dbReference type="InterPro" id="IPR014867">
    <property type="entry name" value="Spore_coat_CotH_CotH2/3/7"/>
</dbReference>
<protein>
    <recommendedName>
        <fullName evidence="3">Spore coat protein CotH</fullName>
    </recommendedName>
</protein>
<keyword evidence="1" id="KW-0472">Membrane</keyword>
<proteinExistence type="predicted"/>
<keyword evidence="1" id="KW-1133">Transmembrane helix</keyword>
<dbReference type="AlphaFoldDB" id="A0A382QRF6"/>
<gene>
    <name evidence="2" type="ORF">METZ01_LOCUS340958</name>
</gene>
<feature type="non-terminal residue" evidence="2">
    <location>
        <position position="329"/>
    </location>
</feature>
<keyword evidence="1" id="KW-0812">Transmembrane</keyword>
<dbReference type="Pfam" id="PF08757">
    <property type="entry name" value="CotH"/>
    <property type="match status" value="1"/>
</dbReference>
<accession>A0A382QRF6</accession>